<reference evidence="3" key="1">
    <citation type="submission" date="2017-09" db="EMBL/GenBank/DDBJ databases">
        <title>Complete Genome Sequence of ansamitocin-producing Bacterium Actinosynnema pretiosum X47.</title>
        <authorList>
            <person name="Cao G."/>
            <person name="Zong G."/>
            <person name="Zhong C."/>
            <person name="Fu J."/>
        </authorList>
    </citation>
    <scope>NUCLEOTIDE SEQUENCE [LARGE SCALE GENOMIC DNA]</scope>
    <source>
        <strain evidence="3">X47</strain>
    </source>
</reference>
<dbReference type="Gene3D" id="3.40.50.1820">
    <property type="entry name" value="alpha/beta hydrolase"/>
    <property type="match status" value="1"/>
</dbReference>
<accession>A0A290Z8T4</accession>
<dbReference type="RefSeq" id="WP_096495285.1">
    <property type="nucleotide sequence ID" value="NZ_CP023445.1"/>
</dbReference>
<dbReference type="PANTHER" id="PTHR43329">
    <property type="entry name" value="EPOXIDE HYDROLASE"/>
    <property type="match status" value="1"/>
</dbReference>
<keyword evidence="1 3" id="KW-0378">Hydrolase</keyword>
<dbReference type="InterPro" id="IPR029058">
    <property type="entry name" value="AB_hydrolase_fold"/>
</dbReference>
<dbReference type="GO" id="GO:0016787">
    <property type="term" value="F:hydrolase activity"/>
    <property type="evidence" value="ECO:0007669"/>
    <property type="project" value="UniProtKB-KW"/>
</dbReference>
<dbReference type="EMBL" id="CP023445">
    <property type="protein sequence ID" value="ATE55451.1"/>
    <property type="molecule type" value="Genomic_DNA"/>
</dbReference>
<dbReference type="SUPFAM" id="SSF53474">
    <property type="entry name" value="alpha/beta-Hydrolases"/>
    <property type="match status" value="1"/>
</dbReference>
<evidence type="ECO:0000313" key="4">
    <source>
        <dbReference type="Proteomes" id="UP000218505"/>
    </source>
</evidence>
<evidence type="ECO:0000313" key="3">
    <source>
        <dbReference type="EMBL" id="ATE55451.1"/>
    </source>
</evidence>
<dbReference type="KEGG" id="apre:CNX65_20975"/>
<name>A0A290Z8T4_9PSEU</name>
<evidence type="ECO:0000259" key="2">
    <source>
        <dbReference type="Pfam" id="PF00561"/>
    </source>
</evidence>
<dbReference type="PRINTS" id="PR00111">
    <property type="entry name" value="ABHYDROLASE"/>
</dbReference>
<keyword evidence="4" id="KW-1185">Reference proteome</keyword>
<evidence type="ECO:0000256" key="1">
    <source>
        <dbReference type="ARBA" id="ARBA00022801"/>
    </source>
</evidence>
<dbReference type="AlphaFoldDB" id="A0A290Z8T4"/>
<dbReference type="Proteomes" id="UP000218505">
    <property type="component" value="Chromosome"/>
</dbReference>
<feature type="domain" description="AB hydrolase-1" evidence="2">
    <location>
        <begin position="25"/>
        <end position="265"/>
    </location>
</feature>
<dbReference type="InterPro" id="IPR000073">
    <property type="entry name" value="AB_hydrolase_1"/>
</dbReference>
<dbReference type="InterPro" id="IPR000639">
    <property type="entry name" value="Epox_hydrolase-like"/>
</dbReference>
<proteinExistence type="predicted"/>
<sequence>MIAHHHAQVNGTELHYVSAGDGGAPILLVHGFPETWWAFHRLIPLLAARRRVFAVDLRGFGDSAVAGPDFDAAVAAEDLHALIGRLGVGPVHVLGQDLGGGAVFRLAARHPEDVLGVIAVETALAGFGFELLTDVARGGAWHIGAVAAEGVPELLLRGREREFLRYAFDAMSAAPGAVGEADLAEFARTYARPGGWSGAAGLYRAALREGEELRALAEEPGVRAPVLAVGAGTGGFTADTMARAAGDVVDVRVDGVGHWVALEAPERLAEVVLGFTGGAEG</sequence>
<dbReference type="Pfam" id="PF00561">
    <property type="entry name" value="Abhydrolase_1"/>
    <property type="match status" value="1"/>
</dbReference>
<organism evidence="3 4">
    <name type="scientific">Actinosynnema pretiosum</name>
    <dbReference type="NCBI Taxonomy" id="42197"/>
    <lineage>
        <taxon>Bacteria</taxon>
        <taxon>Bacillati</taxon>
        <taxon>Actinomycetota</taxon>
        <taxon>Actinomycetes</taxon>
        <taxon>Pseudonocardiales</taxon>
        <taxon>Pseudonocardiaceae</taxon>
        <taxon>Actinosynnema</taxon>
    </lineage>
</organism>
<gene>
    <name evidence="3" type="ORF">CNX65_20975</name>
</gene>
<protein>
    <submittedName>
        <fullName evidence="3">Alpha/beta hydrolase</fullName>
    </submittedName>
</protein>
<dbReference type="PRINTS" id="PR00412">
    <property type="entry name" value="EPOXHYDRLASE"/>
</dbReference>